<gene>
    <name evidence="1" type="ORF">Fmac_006063</name>
</gene>
<accession>A0ABD1NAZ6</accession>
<evidence type="ECO:0000313" key="2">
    <source>
        <dbReference type="Proteomes" id="UP001603857"/>
    </source>
</evidence>
<evidence type="ECO:0000313" key="1">
    <source>
        <dbReference type="EMBL" id="KAL2344778.1"/>
    </source>
</evidence>
<keyword evidence="2" id="KW-1185">Reference proteome</keyword>
<dbReference type="EMBL" id="JBGMDY010000002">
    <property type="protein sequence ID" value="KAL2344778.1"/>
    <property type="molecule type" value="Genomic_DNA"/>
</dbReference>
<dbReference type="AlphaFoldDB" id="A0ABD1NAZ6"/>
<name>A0ABD1NAZ6_9FABA</name>
<organism evidence="1 2">
    <name type="scientific">Flemingia macrophylla</name>
    <dbReference type="NCBI Taxonomy" id="520843"/>
    <lineage>
        <taxon>Eukaryota</taxon>
        <taxon>Viridiplantae</taxon>
        <taxon>Streptophyta</taxon>
        <taxon>Embryophyta</taxon>
        <taxon>Tracheophyta</taxon>
        <taxon>Spermatophyta</taxon>
        <taxon>Magnoliopsida</taxon>
        <taxon>eudicotyledons</taxon>
        <taxon>Gunneridae</taxon>
        <taxon>Pentapetalae</taxon>
        <taxon>rosids</taxon>
        <taxon>fabids</taxon>
        <taxon>Fabales</taxon>
        <taxon>Fabaceae</taxon>
        <taxon>Papilionoideae</taxon>
        <taxon>50 kb inversion clade</taxon>
        <taxon>NPAAA clade</taxon>
        <taxon>indigoferoid/millettioid clade</taxon>
        <taxon>Phaseoleae</taxon>
        <taxon>Flemingia</taxon>
    </lineage>
</organism>
<proteinExistence type="predicted"/>
<reference evidence="1 2" key="1">
    <citation type="submission" date="2024-08" db="EMBL/GenBank/DDBJ databases">
        <title>Insights into the chromosomal genome structure of Flemingia macrophylla.</title>
        <authorList>
            <person name="Ding Y."/>
            <person name="Zhao Y."/>
            <person name="Bi W."/>
            <person name="Wu M."/>
            <person name="Zhao G."/>
            <person name="Gong Y."/>
            <person name="Li W."/>
            <person name="Zhang P."/>
        </authorList>
    </citation>
    <scope>NUCLEOTIDE SEQUENCE [LARGE SCALE GENOMIC DNA]</scope>
    <source>
        <strain evidence="1">DYQJB</strain>
        <tissue evidence="1">Leaf</tissue>
    </source>
</reference>
<dbReference type="Proteomes" id="UP001603857">
    <property type="component" value="Unassembled WGS sequence"/>
</dbReference>
<comment type="caution">
    <text evidence="1">The sequence shown here is derived from an EMBL/GenBank/DDBJ whole genome shotgun (WGS) entry which is preliminary data.</text>
</comment>
<sequence>MKAKPQWFRLKTRTLELIENKRSDTVSKLFTRTTEFNLLSLVLTSSTVKSINSWNPLAQPLQITHRCRQLCHVPNSVLQPPDPIVQRLERRRHLESQQDPQRGVLVVDVAEDHVTVLARLVRLWWITDGEADSAKCVTLAWKANSASTTSSRASPSLLGCEFYFIKLLQARWVEYIFIELSQAH</sequence>
<protein>
    <submittedName>
        <fullName evidence="1">Uncharacterized protein</fullName>
    </submittedName>
</protein>